<dbReference type="Pfam" id="PF13620">
    <property type="entry name" value="CarboxypepD_reg"/>
    <property type="match status" value="1"/>
</dbReference>
<dbReference type="InterPro" id="IPR013784">
    <property type="entry name" value="Carb-bd-like_fold"/>
</dbReference>
<name>A0ABN2SBK3_9MICO</name>
<evidence type="ECO:0000313" key="1">
    <source>
        <dbReference type="EMBL" id="GAA1983473.1"/>
    </source>
</evidence>
<dbReference type="Gene3D" id="2.60.40.1120">
    <property type="entry name" value="Carboxypeptidase-like, regulatory domain"/>
    <property type="match status" value="1"/>
</dbReference>
<dbReference type="Gene3D" id="2.60.40.2700">
    <property type="match status" value="5"/>
</dbReference>
<organism evidence="1 2">
    <name type="scientific">Microbacterium pumilum</name>
    <dbReference type="NCBI Taxonomy" id="344165"/>
    <lineage>
        <taxon>Bacteria</taxon>
        <taxon>Bacillati</taxon>
        <taxon>Actinomycetota</taxon>
        <taxon>Actinomycetes</taxon>
        <taxon>Micrococcales</taxon>
        <taxon>Microbacteriaceae</taxon>
        <taxon>Microbacterium</taxon>
    </lineage>
</organism>
<evidence type="ECO:0000313" key="2">
    <source>
        <dbReference type="Proteomes" id="UP001500326"/>
    </source>
</evidence>
<proteinExistence type="predicted"/>
<comment type="caution">
    <text evidence="1">The sequence shown here is derived from an EMBL/GenBank/DDBJ whole genome shotgun (WGS) entry which is preliminary data.</text>
</comment>
<evidence type="ECO:0008006" key="3">
    <source>
        <dbReference type="Google" id="ProtNLM"/>
    </source>
</evidence>
<protein>
    <recommendedName>
        <fullName evidence="3">Alpha-amylase</fullName>
    </recommendedName>
</protein>
<dbReference type="Proteomes" id="UP001500326">
    <property type="component" value="Unassembled WGS sequence"/>
</dbReference>
<accession>A0ABN2SBK3</accession>
<dbReference type="EMBL" id="BAAAOH010000001">
    <property type="protein sequence ID" value="GAA1983473.1"/>
    <property type="molecule type" value="Genomic_DNA"/>
</dbReference>
<reference evidence="1 2" key="1">
    <citation type="journal article" date="2019" name="Int. J. Syst. Evol. Microbiol.">
        <title>The Global Catalogue of Microorganisms (GCM) 10K type strain sequencing project: providing services to taxonomists for standard genome sequencing and annotation.</title>
        <authorList>
            <consortium name="The Broad Institute Genomics Platform"/>
            <consortium name="The Broad Institute Genome Sequencing Center for Infectious Disease"/>
            <person name="Wu L."/>
            <person name="Ma J."/>
        </authorList>
    </citation>
    <scope>NUCLEOTIDE SEQUENCE [LARGE SCALE GENOMIC DNA]</scope>
    <source>
        <strain evidence="1 2">JCM 14902</strain>
    </source>
</reference>
<sequence length="656" mass="66772">MDGMEPAFHAILGKSMPRVLRGASARLVGGLLAAILVATGAAVVSVPAHAEDQVDVVSTSSGAITGTVSDESGERVADVGVTAVAVDAPDSEGSSPSWAGVTDENGDYSLSGLPAGDFKVEFTTDGTAGLIGEWWDDAPDFDSASAILLTDGELRTDVDAVLAAAIPPVVQSAVPTVVGTLIVGETLTAVPGSWTDGATFTYQWLVDGAAVLDANQATFLIAPAYAGKSIAVSVTGSLDGFSPFTQPSASTPKVATAGTPRVTGIARVGATLTAVPGTWTASTVFAYQWLADGDAITGATKSSFVPTSAQDSKAITVRVTGMKSRYATVAKTSAPTLKVMRFSKPVVSGSPGVGFVLAAKPGAWSADTTFTYQWFANGVAIKNATKSTFTPASTQRDKQIAVKVTGGKAGTTSVAVTSAPTARVAAASTPSISGTVVVGGTLAVKPGTWTAGTTFSYRWYANGSAISGATRSTVVLTSAQRDTQITVTVTGKKSGYGTLAKTSAKSLRVALTAAPSISGFLVVGSTLSARTGTWTPGTAFTYQWFANGAAISGATHSTLKLTSSQAGKSVTVRVTGKKSGYQTISRNSAATGAVAYPSRTTPVDSWTCPSWAPIKGNASSMIYHMPGQSFYTRTKPEECFSTEGAAQAAGYRKAKV</sequence>
<dbReference type="SUPFAM" id="SSF49452">
    <property type="entry name" value="Starch-binding domain-like"/>
    <property type="match status" value="1"/>
</dbReference>
<keyword evidence="2" id="KW-1185">Reference proteome</keyword>
<gene>
    <name evidence="1" type="ORF">GCM10009777_16670</name>
</gene>